<dbReference type="Proteomes" id="UP000664357">
    <property type="component" value="Unassembled WGS sequence"/>
</dbReference>
<keyword evidence="1" id="KW-0812">Transmembrane</keyword>
<organism evidence="5 6">
    <name type="scientific">Candidatus Enterococcus ferrettii</name>
    <dbReference type="NCBI Taxonomy" id="2815324"/>
    <lineage>
        <taxon>Bacteria</taxon>
        <taxon>Bacillati</taxon>
        <taxon>Bacillota</taxon>
        <taxon>Bacilli</taxon>
        <taxon>Lactobacillales</taxon>
        <taxon>Enterococcaceae</taxon>
        <taxon>Enterococcus</taxon>
    </lineage>
</organism>
<feature type="domain" description="WxL Interacting Protein host binding" evidence="4">
    <location>
        <begin position="180"/>
        <end position="317"/>
    </location>
</feature>
<feature type="signal peptide" evidence="2">
    <location>
        <begin position="1"/>
        <end position="38"/>
    </location>
</feature>
<keyword evidence="1" id="KW-1133">Transmembrane helix</keyword>
<dbReference type="EMBL" id="JAFREL020000001">
    <property type="protein sequence ID" value="MEO1770246.1"/>
    <property type="molecule type" value="Genomic_DNA"/>
</dbReference>
<gene>
    <name evidence="5" type="ORF">JZO67_002197</name>
</gene>
<feature type="chain" id="PRO_5046160258" description="DUF3324 domain-containing protein" evidence="2">
    <location>
        <begin position="39"/>
        <end position="357"/>
    </location>
</feature>
<feature type="domain" description="WxL Interacting Protein peptidoglycan binding" evidence="3">
    <location>
        <begin position="53"/>
        <end position="169"/>
    </location>
</feature>
<keyword evidence="1" id="KW-0472">Membrane</keyword>
<evidence type="ECO:0008006" key="7">
    <source>
        <dbReference type="Google" id="ProtNLM"/>
    </source>
</evidence>
<dbReference type="InterPro" id="IPR010317">
    <property type="entry name" value="WxLIP_PGBD"/>
</dbReference>
<sequence>MSRQKNHEKFVRHPSFKLVTSLFLIVSLFFLSCNQAFASSEIPEKEEKGKVGFTVEAVKPTTQLDPTKSFFFIKVEPQEPQKLILKVKSTQKAEAKVKLYIKNAYTTSEGTIDYDHEDIIKDETLVQPIEELASVEPKEVTVKDFETKDVTITINPPAEAFKGVKIGAICAMSAADETEEKGIGSSFGYRVGLVAMSEEADYENGSSLNLIRVKPTVDQGKRVIQTRLQNPESQILNELEVQTALRKKGEKEVLRERKATGMRMAPNSQFDFSTTWGLDPIEQGDYVLSIKAFSGPHSWSWEEEFSINKETAQKMNEEAVYTLTYPKWTPLVVMALGILTLMNIGCLYLRRKKWEAR</sequence>
<dbReference type="Pfam" id="PF06030">
    <property type="entry name" value="WxLIP_PGBD"/>
    <property type="match status" value="1"/>
</dbReference>
<evidence type="ECO:0000256" key="1">
    <source>
        <dbReference type="SAM" id="Phobius"/>
    </source>
</evidence>
<protein>
    <recommendedName>
        <fullName evidence="7">DUF3324 domain-containing protein</fullName>
    </recommendedName>
</protein>
<dbReference type="RefSeq" id="WP_207704259.1">
    <property type="nucleotide sequence ID" value="NZ_JAFREL020000001.1"/>
</dbReference>
<evidence type="ECO:0000256" key="2">
    <source>
        <dbReference type="SAM" id="SignalP"/>
    </source>
</evidence>
<dbReference type="InterPro" id="IPR021759">
    <property type="entry name" value="WxLIP_HBD"/>
</dbReference>
<feature type="transmembrane region" description="Helical" evidence="1">
    <location>
        <begin position="328"/>
        <end position="349"/>
    </location>
</feature>
<evidence type="ECO:0000313" key="5">
    <source>
        <dbReference type="EMBL" id="MEO1770246.1"/>
    </source>
</evidence>
<dbReference type="PROSITE" id="PS51257">
    <property type="entry name" value="PROKAR_LIPOPROTEIN"/>
    <property type="match status" value="1"/>
</dbReference>
<dbReference type="Pfam" id="PF11797">
    <property type="entry name" value="WxLIP_HBD"/>
    <property type="match status" value="1"/>
</dbReference>
<evidence type="ECO:0000259" key="3">
    <source>
        <dbReference type="Pfam" id="PF06030"/>
    </source>
</evidence>
<evidence type="ECO:0000259" key="4">
    <source>
        <dbReference type="Pfam" id="PF11797"/>
    </source>
</evidence>
<comment type="caution">
    <text evidence="5">The sequence shown here is derived from an EMBL/GenBank/DDBJ whole genome shotgun (WGS) entry which is preliminary data.</text>
</comment>
<reference evidence="5 6" key="1">
    <citation type="submission" date="2024-02" db="EMBL/GenBank/DDBJ databases">
        <title>The Genome Sequence of Enterococcus sp. DIV0159.</title>
        <authorList>
            <person name="Earl A."/>
            <person name="Manson A."/>
            <person name="Gilmore M."/>
            <person name="Sanders J."/>
            <person name="Shea T."/>
            <person name="Howe W."/>
            <person name="Livny J."/>
            <person name="Cuomo C."/>
            <person name="Neafsey D."/>
            <person name="Birren B."/>
        </authorList>
    </citation>
    <scope>NUCLEOTIDE SEQUENCE [LARGE SCALE GENOMIC DNA]</scope>
    <source>
        <strain evidence="5 6">665A</strain>
    </source>
</reference>
<name>A0ABV0ENW7_9ENTE</name>
<proteinExistence type="predicted"/>
<evidence type="ECO:0000313" key="6">
    <source>
        <dbReference type="Proteomes" id="UP000664357"/>
    </source>
</evidence>
<keyword evidence="6" id="KW-1185">Reference proteome</keyword>
<keyword evidence="2" id="KW-0732">Signal</keyword>
<accession>A0ABV0ENW7</accession>